<dbReference type="InterPro" id="IPR035940">
    <property type="entry name" value="CAP_sf"/>
</dbReference>
<dbReference type="CDD" id="cd05379">
    <property type="entry name" value="CAP_bacterial"/>
    <property type="match status" value="1"/>
</dbReference>
<feature type="domain" description="SCP" evidence="1">
    <location>
        <begin position="52"/>
        <end position="161"/>
    </location>
</feature>
<protein>
    <submittedName>
        <fullName evidence="2">CAP domain-containing protein</fullName>
    </submittedName>
</protein>
<proteinExistence type="predicted"/>
<name>A0ABU2Y1C5_9FLAO</name>
<dbReference type="Pfam" id="PF00188">
    <property type="entry name" value="CAP"/>
    <property type="match status" value="1"/>
</dbReference>
<evidence type="ECO:0000313" key="3">
    <source>
        <dbReference type="Proteomes" id="UP001252186"/>
    </source>
</evidence>
<dbReference type="PROSITE" id="PS51257">
    <property type="entry name" value="PROKAR_LIPOPROTEIN"/>
    <property type="match status" value="1"/>
</dbReference>
<reference evidence="2 3" key="1">
    <citation type="submission" date="2023-09" db="EMBL/GenBank/DDBJ databases">
        <authorList>
            <person name="Rey-Velasco X."/>
        </authorList>
    </citation>
    <scope>NUCLEOTIDE SEQUENCE [LARGE SCALE GENOMIC DNA]</scope>
    <source>
        <strain evidence="2 3">P050</strain>
    </source>
</reference>
<gene>
    <name evidence="2" type="ORF">RM519_02005</name>
</gene>
<sequence>MKTFTLKLTYAFLFSMLFISCTQDEDGIYEEESLSLKDISVSYTVMEYQIFSLVNEHRESLGLEKLNIINLISVEAEDHTDYMIQTGVPSHDNFPVRHQNLVKSVKAKKVGENVAYGYSSAQAVVKAWIKSDGHRQNIENPNFTDFGISTKKNKEGRNYFTHIFIKR</sequence>
<accession>A0ABU2Y1C5</accession>
<dbReference type="InterPro" id="IPR014044">
    <property type="entry name" value="CAP_dom"/>
</dbReference>
<evidence type="ECO:0000259" key="1">
    <source>
        <dbReference type="Pfam" id="PF00188"/>
    </source>
</evidence>
<comment type="caution">
    <text evidence="2">The sequence shown here is derived from an EMBL/GenBank/DDBJ whole genome shotgun (WGS) entry which is preliminary data.</text>
</comment>
<organism evidence="2 3">
    <name type="scientific">Urechidicola vernalis</name>
    <dbReference type="NCBI Taxonomy" id="3075600"/>
    <lineage>
        <taxon>Bacteria</taxon>
        <taxon>Pseudomonadati</taxon>
        <taxon>Bacteroidota</taxon>
        <taxon>Flavobacteriia</taxon>
        <taxon>Flavobacteriales</taxon>
        <taxon>Flavobacteriaceae</taxon>
        <taxon>Urechidicola</taxon>
    </lineage>
</organism>
<dbReference type="Gene3D" id="3.40.33.10">
    <property type="entry name" value="CAP"/>
    <property type="match status" value="1"/>
</dbReference>
<dbReference type="PANTHER" id="PTHR31157:SF1">
    <property type="entry name" value="SCP DOMAIN-CONTAINING PROTEIN"/>
    <property type="match status" value="1"/>
</dbReference>
<evidence type="ECO:0000313" key="2">
    <source>
        <dbReference type="EMBL" id="MDT0552009.1"/>
    </source>
</evidence>
<dbReference type="SUPFAM" id="SSF55797">
    <property type="entry name" value="PR-1-like"/>
    <property type="match status" value="1"/>
</dbReference>
<keyword evidence="3" id="KW-1185">Reference proteome</keyword>
<dbReference type="EMBL" id="JAVRHV010000001">
    <property type="protein sequence ID" value="MDT0552009.1"/>
    <property type="molecule type" value="Genomic_DNA"/>
</dbReference>
<dbReference type="PANTHER" id="PTHR31157">
    <property type="entry name" value="SCP DOMAIN-CONTAINING PROTEIN"/>
    <property type="match status" value="1"/>
</dbReference>
<dbReference type="RefSeq" id="WP_311591829.1">
    <property type="nucleotide sequence ID" value="NZ_JAVRHV010000001.1"/>
</dbReference>
<dbReference type="Proteomes" id="UP001252186">
    <property type="component" value="Unassembled WGS sequence"/>
</dbReference>